<dbReference type="Pfam" id="PF06140">
    <property type="entry name" value="Ifi-6-16"/>
    <property type="match status" value="1"/>
</dbReference>
<dbReference type="PANTHER" id="PTHR16932:SF18">
    <property type="entry name" value="INTERFERON, ALPHA-INDUCIBLE PROTEIN 27-LIKE 2"/>
    <property type="match status" value="1"/>
</dbReference>
<dbReference type="AlphaFoldDB" id="A0A6A6VUE5"/>
<dbReference type="InterPro" id="IPR009311">
    <property type="entry name" value="IFI6/IFI27-like"/>
</dbReference>
<dbReference type="Proteomes" id="UP000799437">
    <property type="component" value="Unassembled WGS sequence"/>
</dbReference>
<dbReference type="PANTHER" id="PTHR16932">
    <property type="entry name" value="INTERFERON ALPHA-INDUCIBLE PROTEIN 27"/>
    <property type="match status" value="1"/>
</dbReference>
<reference evidence="7" key="1">
    <citation type="journal article" date="2020" name="Stud. Mycol.">
        <title>101 Dothideomycetes genomes: a test case for predicting lifestyles and emergence of pathogens.</title>
        <authorList>
            <person name="Haridas S."/>
            <person name="Albert R."/>
            <person name="Binder M."/>
            <person name="Bloem J."/>
            <person name="Labutti K."/>
            <person name="Salamov A."/>
            <person name="Andreopoulos B."/>
            <person name="Baker S."/>
            <person name="Barry K."/>
            <person name="Bills G."/>
            <person name="Bluhm B."/>
            <person name="Cannon C."/>
            <person name="Castanera R."/>
            <person name="Culley D."/>
            <person name="Daum C."/>
            <person name="Ezra D."/>
            <person name="Gonzalez J."/>
            <person name="Henrissat B."/>
            <person name="Kuo A."/>
            <person name="Liang C."/>
            <person name="Lipzen A."/>
            <person name="Lutzoni F."/>
            <person name="Magnuson J."/>
            <person name="Mondo S."/>
            <person name="Nolan M."/>
            <person name="Ohm R."/>
            <person name="Pangilinan J."/>
            <person name="Park H.-J."/>
            <person name="Ramirez L."/>
            <person name="Alfaro M."/>
            <person name="Sun H."/>
            <person name="Tritt A."/>
            <person name="Yoshinaga Y."/>
            <person name="Zwiers L.-H."/>
            <person name="Turgeon B."/>
            <person name="Goodwin S."/>
            <person name="Spatafora J."/>
            <person name="Crous P."/>
            <person name="Grigoriev I."/>
        </authorList>
    </citation>
    <scope>NUCLEOTIDE SEQUENCE</scope>
    <source>
        <strain evidence="7">CBS 121739</strain>
    </source>
</reference>
<dbReference type="GeneID" id="54490745"/>
<dbReference type="OrthoDB" id="440424at2759"/>
<keyword evidence="4 6" id="KW-1133">Transmembrane helix</keyword>
<dbReference type="GO" id="GO:0016020">
    <property type="term" value="C:membrane"/>
    <property type="evidence" value="ECO:0007669"/>
    <property type="project" value="UniProtKB-SubCell"/>
</dbReference>
<dbReference type="EMBL" id="ML996584">
    <property type="protein sequence ID" value="KAF2753406.1"/>
    <property type="molecule type" value="Genomic_DNA"/>
</dbReference>
<dbReference type="RefSeq" id="XP_033595857.1">
    <property type="nucleotide sequence ID" value="XM_033749691.1"/>
</dbReference>
<evidence type="ECO:0000256" key="5">
    <source>
        <dbReference type="ARBA" id="ARBA00023136"/>
    </source>
</evidence>
<evidence type="ECO:0000256" key="2">
    <source>
        <dbReference type="ARBA" id="ARBA00007262"/>
    </source>
</evidence>
<gene>
    <name evidence="7" type="ORF">EJ05DRAFT_541919</name>
</gene>
<evidence type="ECO:0000313" key="7">
    <source>
        <dbReference type="EMBL" id="KAF2753406.1"/>
    </source>
</evidence>
<evidence type="ECO:0000313" key="8">
    <source>
        <dbReference type="Proteomes" id="UP000799437"/>
    </source>
</evidence>
<comment type="subcellular location">
    <subcellularLocation>
        <location evidence="1">Membrane</location>
        <topology evidence="1">Multi-pass membrane protein</topology>
    </subcellularLocation>
</comment>
<evidence type="ECO:0000256" key="6">
    <source>
        <dbReference type="SAM" id="Phobius"/>
    </source>
</evidence>
<keyword evidence="3 6" id="KW-0812">Transmembrane</keyword>
<feature type="transmembrane region" description="Helical" evidence="6">
    <location>
        <begin position="107"/>
        <end position="130"/>
    </location>
</feature>
<organism evidence="7 8">
    <name type="scientific">Pseudovirgaria hyperparasitica</name>
    <dbReference type="NCBI Taxonomy" id="470096"/>
    <lineage>
        <taxon>Eukaryota</taxon>
        <taxon>Fungi</taxon>
        <taxon>Dikarya</taxon>
        <taxon>Ascomycota</taxon>
        <taxon>Pezizomycotina</taxon>
        <taxon>Dothideomycetes</taxon>
        <taxon>Dothideomycetes incertae sedis</taxon>
        <taxon>Acrospermales</taxon>
        <taxon>Acrospermaceae</taxon>
        <taxon>Pseudovirgaria</taxon>
    </lineage>
</organism>
<proteinExistence type="inferred from homology"/>
<name>A0A6A6VUE5_9PEZI</name>
<feature type="transmembrane region" description="Helical" evidence="6">
    <location>
        <begin position="71"/>
        <end position="95"/>
    </location>
</feature>
<keyword evidence="5 6" id="KW-0472">Membrane</keyword>
<sequence length="190" mass="20041">MPFADFLSSVASTATKLNGWYKYGVVPLVNQLGDSLQQDLFVAKKKLLDFNFRRLPHSTWRYVKAHPFKTIFYIVGGVSTGIMIFQPALIFGPLLSLMGFTAVGPAAGSLAAAWQASLGTVAGGSLFAILQSAAMAGYGAVIVGGVLTTGAVSFVAIEAAKLIKAAINPNRNMAISEGQRGVDTLEPDEE</sequence>
<comment type="similarity">
    <text evidence="2">Belongs to the IFI6/IFI27 family.</text>
</comment>
<accession>A0A6A6VUE5</accession>
<protein>
    <submittedName>
        <fullName evidence="7">Uncharacterized protein</fullName>
    </submittedName>
</protein>
<dbReference type="Gene3D" id="6.10.110.10">
    <property type="match status" value="1"/>
</dbReference>
<dbReference type="InterPro" id="IPR038213">
    <property type="entry name" value="IFI6/IFI27-like_sf"/>
</dbReference>
<feature type="transmembrane region" description="Helical" evidence="6">
    <location>
        <begin position="136"/>
        <end position="157"/>
    </location>
</feature>
<evidence type="ECO:0000256" key="4">
    <source>
        <dbReference type="ARBA" id="ARBA00022989"/>
    </source>
</evidence>
<evidence type="ECO:0000256" key="3">
    <source>
        <dbReference type="ARBA" id="ARBA00022692"/>
    </source>
</evidence>
<evidence type="ECO:0000256" key="1">
    <source>
        <dbReference type="ARBA" id="ARBA00004141"/>
    </source>
</evidence>
<keyword evidence="8" id="KW-1185">Reference proteome</keyword>